<keyword evidence="7 12" id="KW-1133">Transmembrane helix</keyword>
<dbReference type="Gene3D" id="1.20.120.220">
    <property type="entry name" value="ATP synthase, F0 complex, subunit A"/>
    <property type="match status" value="1"/>
</dbReference>
<dbReference type="InterPro" id="IPR035908">
    <property type="entry name" value="F0_ATP_A_sf"/>
</dbReference>
<dbReference type="SUPFAM" id="SSF81336">
    <property type="entry name" value="F1F0 ATP synthase subunit A"/>
    <property type="match status" value="1"/>
</dbReference>
<sequence>MMNLFMIFDPISNFMTNWMSMLFMFMMPLNYWFNLSRWNLLWIIFNTKMYNELTNFYLNKKIFFINLLTFIFFCNFISIFPYIFSSTSHLLFISLSIPLWMSFMIWGWFNNMNHMFLHLVPKETPFMLIPMMIYIEFLSNLARPLSLMIRLSANMTTGHLLILLMNKSNLNKMILFIFFQLLLLMLEFMVNFIQSYIFSMLTYMYSKEIE</sequence>
<keyword evidence="9 12" id="KW-0472">Membrane</keyword>
<dbReference type="InterPro" id="IPR045083">
    <property type="entry name" value="ATP_synth_F0_asu_bact/mt"/>
</dbReference>
<keyword evidence="10" id="KW-0066">ATP synthesis</keyword>
<dbReference type="PRINTS" id="PR00123">
    <property type="entry name" value="ATPASEA"/>
</dbReference>
<gene>
    <name evidence="13" type="primary">ATP6</name>
</gene>
<keyword evidence="3" id="KW-0813">Transport</keyword>
<feature type="transmembrane region" description="Helical" evidence="12">
    <location>
        <begin position="62"/>
        <end position="84"/>
    </location>
</feature>
<keyword evidence="8" id="KW-0406">Ion transport</keyword>
<evidence type="ECO:0000256" key="7">
    <source>
        <dbReference type="ARBA" id="ARBA00022989"/>
    </source>
</evidence>
<keyword evidence="4" id="KW-0138">CF(0)</keyword>
<reference evidence="13" key="1">
    <citation type="submission" date="2023-10" db="EMBL/GenBank/DDBJ databases">
        <title>New taxonomic insights for Brazilian Syrbatus Reitter (Coleoptera: Staphylinidae: Pselaphinae), including three new species and their mitochondrial genomes.</title>
        <authorList>
            <person name="Asenjo A."/>
            <person name="Valois M."/>
            <person name="Zampaulo R."/>
            <person name="Molina M."/>
            <person name="Oliveira R.R.M."/>
            <person name="Oliveira G."/>
            <person name="Vasconcelos S."/>
        </authorList>
    </citation>
    <scope>NUCLEOTIDE SEQUENCE</scope>
</reference>
<evidence type="ECO:0000256" key="10">
    <source>
        <dbReference type="ARBA" id="ARBA00023310"/>
    </source>
</evidence>
<dbReference type="CDD" id="cd00310">
    <property type="entry name" value="ATP-synt_Fo_a_6"/>
    <property type="match status" value="1"/>
</dbReference>
<comment type="similarity">
    <text evidence="2">Belongs to the ATPase A chain family.</text>
</comment>
<evidence type="ECO:0000256" key="8">
    <source>
        <dbReference type="ARBA" id="ARBA00023065"/>
    </source>
</evidence>
<dbReference type="PANTHER" id="PTHR11410:SF0">
    <property type="entry name" value="ATP SYNTHASE SUBUNIT A"/>
    <property type="match status" value="1"/>
</dbReference>
<evidence type="ECO:0000256" key="2">
    <source>
        <dbReference type="ARBA" id="ARBA00006810"/>
    </source>
</evidence>
<dbReference type="AlphaFoldDB" id="A0AAU7LKN5"/>
<keyword evidence="5 12" id="KW-0812">Transmembrane</keyword>
<dbReference type="Pfam" id="PF00119">
    <property type="entry name" value="ATP-synt_A"/>
    <property type="match status" value="1"/>
</dbReference>
<evidence type="ECO:0000256" key="12">
    <source>
        <dbReference type="SAM" id="Phobius"/>
    </source>
</evidence>
<evidence type="ECO:0000256" key="3">
    <source>
        <dbReference type="ARBA" id="ARBA00022448"/>
    </source>
</evidence>
<name>A0AAU7LKN5_9COLE</name>
<geneLocation type="mitochondrion" evidence="13"/>
<dbReference type="PANTHER" id="PTHR11410">
    <property type="entry name" value="ATP SYNTHASE SUBUNIT A"/>
    <property type="match status" value="1"/>
</dbReference>
<dbReference type="GO" id="GO:0046933">
    <property type="term" value="F:proton-transporting ATP synthase activity, rotational mechanism"/>
    <property type="evidence" value="ECO:0007669"/>
    <property type="project" value="TreeGrafter"/>
</dbReference>
<dbReference type="GO" id="GO:0005743">
    <property type="term" value="C:mitochondrial inner membrane"/>
    <property type="evidence" value="ECO:0007669"/>
    <property type="project" value="UniProtKB-SubCell"/>
</dbReference>
<protein>
    <recommendedName>
        <fullName evidence="11">ATP synthase subunit a</fullName>
    </recommendedName>
</protein>
<organism evidence="13">
    <name type="scientific">Syrbatus sp. 2 RRMO-2024a</name>
    <dbReference type="NCBI Taxonomy" id="3154168"/>
    <lineage>
        <taxon>Eukaryota</taxon>
        <taxon>Metazoa</taxon>
        <taxon>Ecdysozoa</taxon>
        <taxon>Arthropoda</taxon>
        <taxon>Hexapoda</taxon>
        <taxon>Insecta</taxon>
        <taxon>Pterygota</taxon>
        <taxon>Neoptera</taxon>
        <taxon>Endopterygota</taxon>
        <taxon>Coleoptera</taxon>
        <taxon>Polyphaga</taxon>
        <taxon>Staphyliniformia</taxon>
        <taxon>Staphylinidae</taxon>
        <taxon>Omaliinae group</taxon>
        <taxon>Pselaphinae</taxon>
        <taxon>Syrbatus</taxon>
    </lineage>
</organism>
<evidence type="ECO:0000256" key="1">
    <source>
        <dbReference type="ARBA" id="ARBA00004141"/>
    </source>
</evidence>
<dbReference type="GO" id="GO:0045259">
    <property type="term" value="C:proton-transporting ATP synthase complex"/>
    <property type="evidence" value="ECO:0007669"/>
    <property type="project" value="UniProtKB-KW"/>
</dbReference>
<evidence type="ECO:0000256" key="11">
    <source>
        <dbReference type="RuleBase" id="RU004450"/>
    </source>
</evidence>
<evidence type="ECO:0000256" key="6">
    <source>
        <dbReference type="ARBA" id="ARBA00022781"/>
    </source>
</evidence>
<feature type="transmembrane region" description="Helical" evidence="12">
    <location>
        <begin position="90"/>
        <end position="109"/>
    </location>
</feature>
<comment type="subcellular location">
    <subcellularLocation>
        <location evidence="1">Membrane</location>
        <topology evidence="1">Multi-pass membrane protein</topology>
    </subcellularLocation>
    <subcellularLocation>
        <location evidence="11">Mitochondrion inner membrane</location>
        <topology evidence="11">Multi-pass membrane protein</topology>
    </subcellularLocation>
</comment>
<keyword evidence="13" id="KW-0496">Mitochondrion</keyword>
<dbReference type="InterPro" id="IPR000568">
    <property type="entry name" value="ATP_synth_F0_asu"/>
</dbReference>
<dbReference type="EMBL" id="OR625195">
    <property type="protein sequence ID" value="XBP62991.1"/>
    <property type="molecule type" value="Genomic_DNA"/>
</dbReference>
<accession>A0AAU7LKN5</accession>
<feature type="transmembrane region" description="Helical" evidence="12">
    <location>
        <begin position="20"/>
        <end position="41"/>
    </location>
</feature>
<dbReference type="EMBL" id="OR625194">
    <property type="protein sequence ID" value="XBP62978.1"/>
    <property type="molecule type" value="Genomic_DNA"/>
</dbReference>
<evidence type="ECO:0000256" key="5">
    <source>
        <dbReference type="ARBA" id="ARBA00022692"/>
    </source>
</evidence>
<proteinExistence type="inferred from homology"/>
<dbReference type="NCBIfam" id="TIGR01131">
    <property type="entry name" value="ATP_synt_6_or_A"/>
    <property type="match status" value="1"/>
</dbReference>
<feature type="transmembrane region" description="Helical" evidence="12">
    <location>
        <begin position="173"/>
        <end position="197"/>
    </location>
</feature>
<evidence type="ECO:0000256" key="4">
    <source>
        <dbReference type="ARBA" id="ARBA00022547"/>
    </source>
</evidence>
<evidence type="ECO:0000313" key="13">
    <source>
        <dbReference type="EMBL" id="XBP62991.1"/>
    </source>
</evidence>
<keyword evidence="6" id="KW-0375">Hydrogen ion transport</keyword>
<evidence type="ECO:0000256" key="9">
    <source>
        <dbReference type="ARBA" id="ARBA00023136"/>
    </source>
</evidence>